<gene>
    <name evidence="3" type="ORF">K227x_13640</name>
</gene>
<protein>
    <submittedName>
        <fullName evidence="3">Uncharacterized protein</fullName>
    </submittedName>
</protein>
<accession>A0A517N782</accession>
<dbReference type="Proteomes" id="UP000318538">
    <property type="component" value="Chromosome"/>
</dbReference>
<feature type="region of interest" description="Disordered" evidence="1">
    <location>
        <begin position="81"/>
        <end position="111"/>
    </location>
</feature>
<sequence length="218" mass="24311">MRSLRQRRRAKEFTYLCFYRQRSLPFGFGVWGTPVPRCVVSVFVVFVFVVFVFVGFVDRLVSDRRISSGLVERAATRQRTSGLWQSRKRRKHPAAWAGPTDSALPLPPHPSPLPLDYRSSTSIIQGERGQKKTNQPQCLPPPPFASSLPRCPLSPARCPPLPRVAPSPPRFALSPHAAPSPPRCVLSPALPPLPPALPPLPRVEREFRSRSTWGRGLG</sequence>
<keyword evidence="2" id="KW-0812">Transmembrane</keyword>
<reference evidence="3 4" key="1">
    <citation type="submission" date="2019-02" db="EMBL/GenBank/DDBJ databases">
        <title>Deep-cultivation of Planctomycetes and their phenomic and genomic characterization uncovers novel biology.</title>
        <authorList>
            <person name="Wiegand S."/>
            <person name="Jogler M."/>
            <person name="Boedeker C."/>
            <person name="Pinto D."/>
            <person name="Vollmers J."/>
            <person name="Rivas-Marin E."/>
            <person name="Kohn T."/>
            <person name="Peeters S.H."/>
            <person name="Heuer A."/>
            <person name="Rast P."/>
            <person name="Oberbeckmann S."/>
            <person name="Bunk B."/>
            <person name="Jeske O."/>
            <person name="Meyerdierks A."/>
            <person name="Storesund J.E."/>
            <person name="Kallscheuer N."/>
            <person name="Luecker S."/>
            <person name="Lage O.M."/>
            <person name="Pohl T."/>
            <person name="Merkel B.J."/>
            <person name="Hornburger P."/>
            <person name="Mueller R.-W."/>
            <person name="Bruemmer F."/>
            <person name="Labrenz M."/>
            <person name="Spormann A.M."/>
            <person name="Op den Camp H."/>
            <person name="Overmann J."/>
            <person name="Amann R."/>
            <person name="Jetten M.S.M."/>
            <person name="Mascher T."/>
            <person name="Medema M.H."/>
            <person name="Devos D.P."/>
            <person name="Kaster A.-K."/>
            <person name="Ovreas L."/>
            <person name="Rohde M."/>
            <person name="Galperin M.Y."/>
            <person name="Jogler C."/>
        </authorList>
    </citation>
    <scope>NUCLEOTIDE SEQUENCE [LARGE SCALE GENOMIC DNA]</scope>
    <source>
        <strain evidence="3 4">K22_7</strain>
    </source>
</reference>
<evidence type="ECO:0000256" key="1">
    <source>
        <dbReference type="SAM" id="MobiDB-lite"/>
    </source>
</evidence>
<name>A0A517N782_9BACT</name>
<keyword evidence="2" id="KW-1133">Transmembrane helix</keyword>
<evidence type="ECO:0000256" key="2">
    <source>
        <dbReference type="SAM" id="Phobius"/>
    </source>
</evidence>
<keyword evidence="4" id="KW-1185">Reference proteome</keyword>
<dbReference type="AlphaFoldDB" id="A0A517N782"/>
<evidence type="ECO:0000313" key="4">
    <source>
        <dbReference type="Proteomes" id="UP000318538"/>
    </source>
</evidence>
<evidence type="ECO:0000313" key="3">
    <source>
        <dbReference type="EMBL" id="QDT02985.1"/>
    </source>
</evidence>
<feature type="region of interest" description="Disordered" evidence="1">
    <location>
        <begin position="126"/>
        <end position="146"/>
    </location>
</feature>
<dbReference type="KEGG" id="rlc:K227x_13640"/>
<feature type="region of interest" description="Disordered" evidence="1">
    <location>
        <begin position="190"/>
        <end position="218"/>
    </location>
</feature>
<organism evidence="3 4">
    <name type="scientific">Rubripirellula lacrimiformis</name>
    <dbReference type="NCBI Taxonomy" id="1930273"/>
    <lineage>
        <taxon>Bacteria</taxon>
        <taxon>Pseudomonadati</taxon>
        <taxon>Planctomycetota</taxon>
        <taxon>Planctomycetia</taxon>
        <taxon>Pirellulales</taxon>
        <taxon>Pirellulaceae</taxon>
        <taxon>Rubripirellula</taxon>
    </lineage>
</organism>
<dbReference type="EMBL" id="CP036525">
    <property type="protein sequence ID" value="QDT02985.1"/>
    <property type="molecule type" value="Genomic_DNA"/>
</dbReference>
<feature type="transmembrane region" description="Helical" evidence="2">
    <location>
        <begin position="39"/>
        <end position="57"/>
    </location>
</feature>
<keyword evidence="2" id="KW-0472">Membrane</keyword>
<feature type="compositionally biased region" description="Pro residues" evidence="1">
    <location>
        <begin position="190"/>
        <end position="201"/>
    </location>
</feature>
<proteinExistence type="predicted"/>